<reference evidence="2" key="1">
    <citation type="journal article" date="2011" name="PLoS Genet.">
        <title>Genomic analysis of the necrotrophic fungal pathogens Sclerotinia sclerotiorum and Botrytis cinerea.</title>
        <authorList>
            <person name="Amselem J."/>
            <person name="Cuomo C.A."/>
            <person name="van Kan J.A."/>
            <person name="Viaud M."/>
            <person name="Benito E.P."/>
            <person name="Couloux A."/>
            <person name="Coutinho P.M."/>
            <person name="de Vries R.P."/>
            <person name="Dyer P.S."/>
            <person name="Fillinger S."/>
            <person name="Fournier E."/>
            <person name="Gout L."/>
            <person name="Hahn M."/>
            <person name="Kohn L."/>
            <person name="Lapalu N."/>
            <person name="Plummer K.M."/>
            <person name="Pradier J.M."/>
            <person name="Quevillon E."/>
            <person name="Sharon A."/>
            <person name="Simon A."/>
            <person name="ten Have A."/>
            <person name="Tudzynski B."/>
            <person name="Tudzynski P."/>
            <person name="Wincker P."/>
            <person name="Andrew M."/>
            <person name="Anthouard V."/>
            <person name="Beever R.E."/>
            <person name="Beffa R."/>
            <person name="Benoit I."/>
            <person name="Bouzid O."/>
            <person name="Brault B."/>
            <person name="Chen Z."/>
            <person name="Choquer M."/>
            <person name="Collemare J."/>
            <person name="Cotton P."/>
            <person name="Danchin E.G."/>
            <person name="Da Silva C."/>
            <person name="Gautier A."/>
            <person name="Giraud C."/>
            <person name="Giraud T."/>
            <person name="Gonzalez C."/>
            <person name="Grossetete S."/>
            <person name="Guldener U."/>
            <person name="Henrissat B."/>
            <person name="Howlett B.J."/>
            <person name="Kodira C."/>
            <person name="Kretschmer M."/>
            <person name="Lappartient A."/>
            <person name="Leroch M."/>
            <person name="Levis C."/>
            <person name="Mauceli E."/>
            <person name="Neuveglise C."/>
            <person name="Oeser B."/>
            <person name="Pearson M."/>
            <person name="Poulain J."/>
            <person name="Poussereau N."/>
            <person name="Quesneville H."/>
            <person name="Rascle C."/>
            <person name="Schumacher J."/>
            <person name="Segurens B."/>
            <person name="Sexton A."/>
            <person name="Silva E."/>
            <person name="Sirven C."/>
            <person name="Soanes D.M."/>
            <person name="Talbot N.J."/>
            <person name="Templeton M."/>
            <person name="Yandava C."/>
            <person name="Yarden O."/>
            <person name="Zeng Q."/>
            <person name="Rollins J.A."/>
            <person name="Lebrun M.H."/>
            <person name="Dickman M."/>
        </authorList>
    </citation>
    <scope>NUCLEOTIDE SEQUENCE [LARGE SCALE GENOMIC DNA]</scope>
    <source>
        <strain evidence="2">T4</strain>
    </source>
</reference>
<dbReference type="Proteomes" id="UP000008177">
    <property type="component" value="Unplaced contigs"/>
</dbReference>
<proteinExistence type="predicted"/>
<protein>
    <submittedName>
        <fullName evidence="1">Uncharacterized protein</fullName>
    </submittedName>
</protein>
<dbReference type="EMBL" id="FQ790351">
    <property type="protein sequence ID" value="CCD54437.1"/>
    <property type="molecule type" value="Genomic_DNA"/>
</dbReference>
<accession>G2YS39</accession>
<evidence type="ECO:0000313" key="1">
    <source>
        <dbReference type="EMBL" id="CCD54437.1"/>
    </source>
</evidence>
<dbReference type="HOGENOM" id="CLU_3191246_0_0_1"/>
<name>G2YS39_BOTF4</name>
<sequence>MECQFSMSYVSTWLCKSVCDPAHLGPEGFTPLTMVRPGWEKLNEEV</sequence>
<evidence type="ECO:0000313" key="2">
    <source>
        <dbReference type="Proteomes" id="UP000008177"/>
    </source>
</evidence>
<dbReference type="AlphaFoldDB" id="G2YS39"/>
<dbReference type="InParanoid" id="G2YS39"/>
<gene>
    <name evidence="1" type="ORF">BofuT4_uP124850.1</name>
</gene>
<organism evidence="1 2">
    <name type="scientific">Botryotinia fuckeliana (strain T4)</name>
    <name type="common">Noble rot fungus</name>
    <name type="synonym">Botrytis cinerea</name>
    <dbReference type="NCBI Taxonomy" id="999810"/>
    <lineage>
        <taxon>Eukaryota</taxon>
        <taxon>Fungi</taxon>
        <taxon>Dikarya</taxon>
        <taxon>Ascomycota</taxon>
        <taxon>Pezizomycotina</taxon>
        <taxon>Leotiomycetes</taxon>
        <taxon>Helotiales</taxon>
        <taxon>Sclerotiniaceae</taxon>
        <taxon>Botrytis</taxon>
    </lineage>
</organism>